<feature type="domain" description="ABC transporter" evidence="3">
    <location>
        <begin position="103"/>
        <end position="339"/>
    </location>
</feature>
<accession>A0A9D1G213</accession>
<dbReference type="InterPro" id="IPR017871">
    <property type="entry name" value="ABC_transporter-like_CS"/>
</dbReference>
<dbReference type="PANTHER" id="PTHR24221">
    <property type="entry name" value="ATP-BINDING CASSETTE SUB-FAMILY B"/>
    <property type="match status" value="1"/>
</dbReference>
<dbReference type="Proteomes" id="UP000824140">
    <property type="component" value="Unassembled WGS sequence"/>
</dbReference>
<dbReference type="InterPro" id="IPR003439">
    <property type="entry name" value="ABC_transporter-like_ATP-bd"/>
</dbReference>
<evidence type="ECO:0000259" key="3">
    <source>
        <dbReference type="PROSITE" id="PS50893"/>
    </source>
</evidence>
<dbReference type="SMART" id="SM00382">
    <property type="entry name" value="AAA"/>
    <property type="match status" value="1"/>
</dbReference>
<keyword evidence="2 4" id="KW-0067">ATP-binding</keyword>
<dbReference type="GO" id="GO:0016887">
    <property type="term" value="F:ATP hydrolysis activity"/>
    <property type="evidence" value="ECO:0007669"/>
    <property type="project" value="InterPro"/>
</dbReference>
<protein>
    <submittedName>
        <fullName evidence="4">ABC transporter ATP-binding protein</fullName>
    </submittedName>
</protein>
<evidence type="ECO:0000256" key="2">
    <source>
        <dbReference type="ARBA" id="ARBA00022840"/>
    </source>
</evidence>
<comment type="caution">
    <text evidence="4">The sequence shown here is derived from an EMBL/GenBank/DDBJ whole genome shotgun (WGS) entry which is preliminary data.</text>
</comment>
<dbReference type="GO" id="GO:0034040">
    <property type="term" value="F:ATPase-coupled lipid transmembrane transporter activity"/>
    <property type="evidence" value="ECO:0007669"/>
    <property type="project" value="TreeGrafter"/>
</dbReference>
<evidence type="ECO:0000256" key="1">
    <source>
        <dbReference type="ARBA" id="ARBA00022741"/>
    </source>
</evidence>
<dbReference type="AlphaFoldDB" id="A0A9D1G213"/>
<dbReference type="PROSITE" id="PS00211">
    <property type="entry name" value="ABC_TRANSPORTER_1"/>
    <property type="match status" value="1"/>
</dbReference>
<sequence length="349" mass="38647">MAAYPALGRLAVGLSYVLSYGFVALKALFGAFGVGSVVQYVGALQQFGAGIQEMLFVLADNAVYCRHLESLYAFLDLPNRKYQGTLPVEKRAFCQDGDMEYEIELRNVSFRYPGSETWALRGVSARLCAGDKVAIVGPNGSGKTTLIKLLCRLYDPDEGEILLNGIDIRKYDYEEYLRLFSVVFQDFRLLAFPLGENVTASQDVDAQRARECLARAGLGGRLAAMPDGLETPLYKEAGGVEVSGGEAQKIALARAVYRHAPFIVLDEPTAALDPVAEFEVYSRFDEIVGERTAVYISHRLASCRFCRAIWVFDGGRLVQQGAHEALLGEEEGLYARLWRAQAQYYRREG</sequence>
<name>A0A9D1G213_9FIRM</name>
<dbReference type="InterPro" id="IPR027417">
    <property type="entry name" value="P-loop_NTPase"/>
</dbReference>
<dbReference type="Pfam" id="PF00005">
    <property type="entry name" value="ABC_tran"/>
    <property type="match status" value="1"/>
</dbReference>
<keyword evidence="1" id="KW-0547">Nucleotide-binding</keyword>
<dbReference type="SUPFAM" id="SSF52540">
    <property type="entry name" value="P-loop containing nucleoside triphosphate hydrolases"/>
    <property type="match status" value="1"/>
</dbReference>
<dbReference type="PROSITE" id="PS50893">
    <property type="entry name" value="ABC_TRANSPORTER_2"/>
    <property type="match status" value="1"/>
</dbReference>
<proteinExistence type="predicted"/>
<evidence type="ECO:0000313" key="5">
    <source>
        <dbReference type="Proteomes" id="UP000824140"/>
    </source>
</evidence>
<dbReference type="Gene3D" id="3.40.50.300">
    <property type="entry name" value="P-loop containing nucleotide triphosphate hydrolases"/>
    <property type="match status" value="1"/>
</dbReference>
<dbReference type="PANTHER" id="PTHR24221:SF646">
    <property type="entry name" value="HAEMOLYSIN SECRETION ATP-BINDING PROTEIN"/>
    <property type="match status" value="1"/>
</dbReference>
<gene>
    <name evidence="4" type="ORF">IAA84_11040</name>
</gene>
<reference evidence="4" key="2">
    <citation type="journal article" date="2021" name="PeerJ">
        <title>Extensive microbial diversity within the chicken gut microbiome revealed by metagenomics and culture.</title>
        <authorList>
            <person name="Gilroy R."/>
            <person name="Ravi A."/>
            <person name="Getino M."/>
            <person name="Pursley I."/>
            <person name="Horton D.L."/>
            <person name="Alikhan N.F."/>
            <person name="Baker D."/>
            <person name="Gharbi K."/>
            <person name="Hall N."/>
            <person name="Watson M."/>
            <person name="Adriaenssens E.M."/>
            <person name="Foster-Nyarko E."/>
            <person name="Jarju S."/>
            <person name="Secka A."/>
            <person name="Antonio M."/>
            <person name="Oren A."/>
            <person name="Chaudhuri R.R."/>
            <person name="La Ragione R."/>
            <person name="Hildebrand F."/>
            <person name="Pallen M.J."/>
        </authorList>
    </citation>
    <scope>NUCLEOTIDE SEQUENCE</scope>
    <source>
        <strain evidence="4">13766</strain>
    </source>
</reference>
<dbReference type="EMBL" id="DVJN01000212">
    <property type="protein sequence ID" value="HIS93542.1"/>
    <property type="molecule type" value="Genomic_DNA"/>
</dbReference>
<organism evidence="4 5">
    <name type="scientific">Candidatus Alectryocaccomicrobium excrementavium</name>
    <dbReference type="NCBI Taxonomy" id="2840668"/>
    <lineage>
        <taxon>Bacteria</taxon>
        <taxon>Bacillati</taxon>
        <taxon>Bacillota</taxon>
        <taxon>Clostridia</taxon>
        <taxon>Candidatus Alectryocaccomicrobium</taxon>
    </lineage>
</organism>
<dbReference type="InterPro" id="IPR039421">
    <property type="entry name" value="Type_1_exporter"/>
</dbReference>
<dbReference type="GO" id="GO:0005524">
    <property type="term" value="F:ATP binding"/>
    <property type="evidence" value="ECO:0007669"/>
    <property type="project" value="UniProtKB-KW"/>
</dbReference>
<evidence type="ECO:0000313" key="4">
    <source>
        <dbReference type="EMBL" id="HIS93542.1"/>
    </source>
</evidence>
<reference evidence="4" key="1">
    <citation type="submission" date="2020-10" db="EMBL/GenBank/DDBJ databases">
        <authorList>
            <person name="Gilroy R."/>
        </authorList>
    </citation>
    <scope>NUCLEOTIDE SEQUENCE</scope>
    <source>
        <strain evidence="4">13766</strain>
    </source>
</reference>
<dbReference type="CDD" id="cd03228">
    <property type="entry name" value="ABCC_MRP_Like"/>
    <property type="match status" value="1"/>
</dbReference>
<dbReference type="InterPro" id="IPR003593">
    <property type="entry name" value="AAA+_ATPase"/>
</dbReference>